<comment type="caution">
    <text evidence="1">The sequence shown here is derived from an EMBL/GenBank/DDBJ whole genome shotgun (WGS) entry which is preliminary data.</text>
</comment>
<name>A0ABV6J8S2_9BACL</name>
<protein>
    <submittedName>
        <fullName evidence="1">Uncharacterized protein</fullName>
    </submittedName>
</protein>
<dbReference type="Proteomes" id="UP001589818">
    <property type="component" value="Unassembled WGS sequence"/>
</dbReference>
<dbReference type="RefSeq" id="WP_256555262.1">
    <property type="nucleotide sequence ID" value="NZ_JANHOF010000004.1"/>
</dbReference>
<keyword evidence="2" id="KW-1185">Reference proteome</keyword>
<organism evidence="1 2">
    <name type="scientific">Paenibacillus mendelii</name>
    <dbReference type="NCBI Taxonomy" id="206163"/>
    <lineage>
        <taxon>Bacteria</taxon>
        <taxon>Bacillati</taxon>
        <taxon>Bacillota</taxon>
        <taxon>Bacilli</taxon>
        <taxon>Bacillales</taxon>
        <taxon>Paenibacillaceae</taxon>
        <taxon>Paenibacillus</taxon>
    </lineage>
</organism>
<reference evidence="1 2" key="1">
    <citation type="submission" date="2024-09" db="EMBL/GenBank/DDBJ databases">
        <authorList>
            <person name="Sun Q."/>
            <person name="Mori K."/>
        </authorList>
    </citation>
    <scope>NUCLEOTIDE SEQUENCE [LARGE SCALE GENOMIC DNA]</scope>
    <source>
        <strain evidence="1 2">CCM 4839</strain>
    </source>
</reference>
<sequence length="43" mass="4902">MEKQTDRMNDSSKSHRPFKREAVLALLWRFPNGEGRGAAATIQ</sequence>
<evidence type="ECO:0000313" key="1">
    <source>
        <dbReference type="EMBL" id="MFC0391255.1"/>
    </source>
</evidence>
<proteinExistence type="predicted"/>
<gene>
    <name evidence="1" type="ORF">ACFFJ8_07675</name>
</gene>
<dbReference type="EMBL" id="JBHLVF010000010">
    <property type="protein sequence ID" value="MFC0391255.1"/>
    <property type="molecule type" value="Genomic_DNA"/>
</dbReference>
<evidence type="ECO:0000313" key="2">
    <source>
        <dbReference type="Proteomes" id="UP001589818"/>
    </source>
</evidence>
<accession>A0ABV6J8S2</accession>